<name>A0ABW5BU24_9BACI</name>
<dbReference type="Pfam" id="PF00462">
    <property type="entry name" value="Glutaredoxin"/>
    <property type="match status" value="1"/>
</dbReference>
<proteinExistence type="predicted"/>
<organism evidence="2 3">
    <name type="scientific">Metabacillus endolithicus</name>
    <dbReference type="NCBI Taxonomy" id="1535204"/>
    <lineage>
        <taxon>Bacteria</taxon>
        <taxon>Bacillati</taxon>
        <taxon>Bacillota</taxon>
        <taxon>Bacilli</taxon>
        <taxon>Bacillales</taxon>
        <taxon>Bacillaceae</taxon>
        <taxon>Metabacillus</taxon>
    </lineage>
</organism>
<dbReference type="Gene3D" id="3.40.30.10">
    <property type="entry name" value="Glutaredoxin"/>
    <property type="match status" value="1"/>
</dbReference>
<gene>
    <name evidence="2" type="ORF">ACFSKK_05150</name>
</gene>
<dbReference type="InterPro" id="IPR002109">
    <property type="entry name" value="Glutaredoxin"/>
</dbReference>
<evidence type="ECO:0000313" key="3">
    <source>
        <dbReference type="Proteomes" id="UP001597318"/>
    </source>
</evidence>
<dbReference type="RefSeq" id="WP_379050411.1">
    <property type="nucleotide sequence ID" value="NZ_JBHUIK010000001.1"/>
</dbReference>
<sequence length="79" mass="8948">MKKVTVYTQPSCPPCQVVKKFLDHHQISYLEKDVSKDLDARNTLINELQSTSTPTVTVDDAVVTGFDLQKLEKLLEIEN</sequence>
<protein>
    <submittedName>
        <fullName evidence="2">Glutaredoxin family protein</fullName>
    </submittedName>
</protein>
<dbReference type="EMBL" id="JBHUIK010000001">
    <property type="protein sequence ID" value="MFD2213099.1"/>
    <property type="molecule type" value="Genomic_DNA"/>
</dbReference>
<reference evidence="3" key="1">
    <citation type="journal article" date="2019" name="Int. J. Syst. Evol. Microbiol.">
        <title>The Global Catalogue of Microorganisms (GCM) 10K type strain sequencing project: providing services to taxonomists for standard genome sequencing and annotation.</title>
        <authorList>
            <consortium name="The Broad Institute Genomics Platform"/>
            <consortium name="The Broad Institute Genome Sequencing Center for Infectious Disease"/>
            <person name="Wu L."/>
            <person name="Ma J."/>
        </authorList>
    </citation>
    <scope>NUCLEOTIDE SEQUENCE [LARGE SCALE GENOMIC DNA]</scope>
    <source>
        <strain evidence="3">CGMCC 1.15474</strain>
    </source>
</reference>
<dbReference type="PANTHER" id="PTHR34386:SF1">
    <property type="entry name" value="GLUTAREDOXIN-LIKE PROTEIN NRDH"/>
    <property type="match status" value="1"/>
</dbReference>
<dbReference type="Proteomes" id="UP001597318">
    <property type="component" value="Unassembled WGS sequence"/>
</dbReference>
<dbReference type="CDD" id="cd02976">
    <property type="entry name" value="NrdH"/>
    <property type="match status" value="1"/>
</dbReference>
<evidence type="ECO:0000259" key="1">
    <source>
        <dbReference type="Pfam" id="PF00462"/>
    </source>
</evidence>
<accession>A0ABW5BU24</accession>
<dbReference type="SUPFAM" id="SSF52833">
    <property type="entry name" value="Thioredoxin-like"/>
    <property type="match status" value="1"/>
</dbReference>
<feature type="domain" description="Glutaredoxin" evidence="1">
    <location>
        <begin position="4"/>
        <end position="62"/>
    </location>
</feature>
<evidence type="ECO:0000313" key="2">
    <source>
        <dbReference type="EMBL" id="MFD2213099.1"/>
    </source>
</evidence>
<dbReference type="InterPro" id="IPR036249">
    <property type="entry name" value="Thioredoxin-like_sf"/>
</dbReference>
<dbReference type="PANTHER" id="PTHR34386">
    <property type="entry name" value="GLUTAREDOXIN"/>
    <property type="match status" value="1"/>
</dbReference>
<keyword evidence="3" id="KW-1185">Reference proteome</keyword>
<dbReference type="InterPro" id="IPR051548">
    <property type="entry name" value="Grx-like_ET"/>
</dbReference>
<comment type="caution">
    <text evidence="2">The sequence shown here is derived from an EMBL/GenBank/DDBJ whole genome shotgun (WGS) entry which is preliminary data.</text>
</comment>
<dbReference type="PROSITE" id="PS51354">
    <property type="entry name" value="GLUTAREDOXIN_2"/>
    <property type="match status" value="1"/>
</dbReference>